<dbReference type="Proteomes" id="UP001081283">
    <property type="component" value="Unassembled WGS sequence"/>
</dbReference>
<feature type="transmembrane region" description="Helical" evidence="1">
    <location>
        <begin position="49"/>
        <end position="68"/>
    </location>
</feature>
<evidence type="ECO:0000313" key="2">
    <source>
        <dbReference type="EMBL" id="MCY0095073.1"/>
    </source>
</evidence>
<comment type="caution">
    <text evidence="2">The sequence shown here is derived from an EMBL/GenBank/DDBJ whole genome shotgun (WGS) entry which is preliminary data.</text>
</comment>
<organism evidence="2 3">
    <name type="scientific">Hoeflea ulvae</name>
    <dbReference type="NCBI Taxonomy" id="2983764"/>
    <lineage>
        <taxon>Bacteria</taxon>
        <taxon>Pseudomonadati</taxon>
        <taxon>Pseudomonadota</taxon>
        <taxon>Alphaproteobacteria</taxon>
        <taxon>Hyphomicrobiales</taxon>
        <taxon>Rhizobiaceae</taxon>
        <taxon>Hoeflea</taxon>
    </lineage>
</organism>
<sequence length="168" mass="18047">MNSGTLISLCLLGLAALCIVTAVIAMVTAKYDPQGNITEWSSPVGKVKSGSLPFLTLLVGLSFGFFGFQLQPPAQVDTVEFDASVVVDPELISDVHSVVVGITTSPWSQTSTPDSVNGEIRMKIPVPDTWRSYTGYAFVHGSAQTRPTVRGLSKDNPKFEIRLMKDGN</sequence>
<reference evidence="2" key="1">
    <citation type="submission" date="2022-10" db="EMBL/GenBank/DDBJ databases">
        <title>Hoeflea sp. J2-29, isolated from marine algae.</title>
        <authorList>
            <person name="Kristyanto S."/>
            <person name="Kim J.M."/>
            <person name="Jeon C.O."/>
        </authorList>
    </citation>
    <scope>NUCLEOTIDE SEQUENCE</scope>
    <source>
        <strain evidence="2">J2-29</strain>
    </source>
</reference>
<dbReference type="EMBL" id="JAOVZQ010000001">
    <property type="protein sequence ID" value="MCY0095073.1"/>
    <property type="molecule type" value="Genomic_DNA"/>
</dbReference>
<name>A0ABT3YGW6_9HYPH</name>
<keyword evidence="3" id="KW-1185">Reference proteome</keyword>
<keyword evidence="1" id="KW-0812">Transmembrane</keyword>
<keyword evidence="1" id="KW-1133">Transmembrane helix</keyword>
<proteinExistence type="predicted"/>
<protein>
    <submittedName>
        <fullName evidence="2">Uncharacterized protein</fullName>
    </submittedName>
</protein>
<keyword evidence="1" id="KW-0472">Membrane</keyword>
<evidence type="ECO:0000256" key="1">
    <source>
        <dbReference type="SAM" id="Phobius"/>
    </source>
</evidence>
<gene>
    <name evidence="2" type="ORF">OEG82_13715</name>
</gene>
<dbReference type="RefSeq" id="WP_267612974.1">
    <property type="nucleotide sequence ID" value="NZ_JAOVZQ010000001.1"/>
</dbReference>
<evidence type="ECO:0000313" key="3">
    <source>
        <dbReference type="Proteomes" id="UP001081283"/>
    </source>
</evidence>
<accession>A0ABT3YGW6</accession>